<dbReference type="GO" id="GO:0006355">
    <property type="term" value="P:regulation of DNA-templated transcription"/>
    <property type="evidence" value="ECO:0007669"/>
    <property type="project" value="InterPro"/>
</dbReference>
<name>A0A8J5KPJ8_ZINOF</name>
<dbReference type="InterPro" id="IPR003441">
    <property type="entry name" value="NAC-dom"/>
</dbReference>
<dbReference type="Proteomes" id="UP000734854">
    <property type="component" value="Unassembled WGS sequence"/>
</dbReference>
<feature type="domain" description="NAC" evidence="5">
    <location>
        <begin position="125"/>
        <end position="292"/>
    </location>
</feature>
<keyword evidence="1" id="KW-0805">Transcription regulation</keyword>
<dbReference type="Gene3D" id="2.170.150.80">
    <property type="entry name" value="NAC domain"/>
    <property type="match status" value="1"/>
</dbReference>
<sequence length="388" mass="43401">MHPLPCISSQGKNQEESVRNAAAIILLNYWTGHRLLLLLLLLLSRKPSPTSSKSTLIPSSLAPEAFIKSLICDCDASTRFLPIIIPLCLYIYLENSIHSAVDTLLLWLICSSFREMELREIGFTLPPGFRFHPNDHELVCHYLSRKVSDQERTMVEVDLHVQEPWELPDAAKLGADEWYFFSFRDRKYATGSRTNRATKSGYWKATGKDRAVSDPSTGAAVGMRKTLVFYRGRAPNGAKTNWVMHEFRLETPRSAPKVRCITPVETCACDRLLNDQFILWQEDWVLCRVFEKRKGERDQGGESATEGTPTSSRWGEEEWLGLLLEWGTMENGARAGEGGILTVFLGAIDLVDPSIESFSAGDSSSLPGCPTTCGEVRILYSFGVGPNC</sequence>
<dbReference type="InterPro" id="IPR036093">
    <property type="entry name" value="NAC_dom_sf"/>
</dbReference>
<reference evidence="6 7" key="1">
    <citation type="submission" date="2020-08" db="EMBL/GenBank/DDBJ databases">
        <title>Plant Genome Project.</title>
        <authorList>
            <person name="Zhang R.-G."/>
        </authorList>
    </citation>
    <scope>NUCLEOTIDE SEQUENCE [LARGE SCALE GENOMIC DNA]</scope>
    <source>
        <tissue evidence="6">Rhizome</tissue>
    </source>
</reference>
<accession>A0A8J5KPJ8</accession>
<dbReference type="PANTHER" id="PTHR31744">
    <property type="entry name" value="PROTEIN CUP-SHAPED COTYLEDON 2-RELATED"/>
    <property type="match status" value="1"/>
</dbReference>
<dbReference type="SUPFAM" id="SSF101941">
    <property type="entry name" value="NAC domain"/>
    <property type="match status" value="1"/>
</dbReference>
<evidence type="ECO:0000256" key="4">
    <source>
        <dbReference type="ARBA" id="ARBA00023242"/>
    </source>
</evidence>
<evidence type="ECO:0000256" key="2">
    <source>
        <dbReference type="ARBA" id="ARBA00023125"/>
    </source>
</evidence>
<keyword evidence="7" id="KW-1185">Reference proteome</keyword>
<evidence type="ECO:0000256" key="1">
    <source>
        <dbReference type="ARBA" id="ARBA00023015"/>
    </source>
</evidence>
<keyword evidence="4" id="KW-0539">Nucleus</keyword>
<evidence type="ECO:0000256" key="3">
    <source>
        <dbReference type="ARBA" id="ARBA00023163"/>
    </source>
</evidence>
<dbReference type="Pfam" id="PF02365">
    <property type="entry name" value="NAM"/>
    <property type="match status" value="1"/>
</dbReference>
<keyword evidence="2" id="KW-0238">DNA-binding</keyword>
<dbReference type="AlphaFoldDB" id="A0A8J5KPJ8"/>
<proteinExistence type="predicted"/>
<comment type="caution">
    <text evidence="6">The sequence shown here is derived from an EMBL/GenBank/DDBJ whole genome shotgun (WGS) entry which is preliminary data.</text>
</comment>
<gene>
    <name evidence="6" type="ORF">ZIOFF_056664</name>
</gene>
<protein>
    <recommendedName>
        <fullName evidence="5">NAC domain-containing protein</fullName>
    </recommendedName>
</protein>
<dbReference type="PANTHER" id="PTHR31744:SF4">
    <property type="entry name" value="NAC TRANSCRIPTION FACTOR"/>
    <property type="match status" value="1"/>
</dbReference>
<dbReference type="PROSITE" id="PS51005">
    <property type="entry name" value="NAC"/>
    <property type="match status" value="1"/>
</dbReference>
<dbReference type="EMBL" id="JACMSC010000015">
    <property type="protein sequence ID" value="KAG6487926.1"/>
    <property type="molecule type" value="Genomic_DNA"/>
</dbReference>
<evidence type="ECO:0000313" key="7">
    <source>
        <dbReference type="Proteomes" id="UP000734854"/>
    </source>
</evidence>
<keyword evidence="3" id="KW-0804">Transcription</keyword>
<evidence type="ECO:0000259" key="5">
    <source>
        <dbReference type="PROSITE" id="PS51005"/>
    </source>
</evidence>
<dbReference type="GO" id="GO:0003677">
    <property type="term" value="F:DNA binding"/>
    <property type="evidence" value="ECO:0007669"/>
    <property type="project" value="UniProtKB-KW"/>
</dbReference>
<organism evidence="6 7">
    <name type="scientific">Zingiber officinale</name>
    <name type="common">Ginger</name>
    <name type="synonym">Amomum zingiber</name>
    <dbReference type="NCBI Taxonomy" id="94328"/>
    <lineage>
        <taxon>Eukaryota</taxon>
        <taxon>Viridiplantae</taxon>
        <taxon>Streptophyta</taxon>
        <taxon>Embryophyta</taxon>
        <taxon>Tracheophyta</taxon>
        <taxon>Spermatophyta</taxon>
        <taxon>Magnoliopsida</taxon>
        <taxon>Liliopsida</taxon>
        <taxon>Zingiberales</taxon>
        <taxon>Zingiberaceae</taxon>
        <taxon>Zingiber</taxon>
    </lineage>
</organism>
<evidence type="ECO:0000313" key="6">
    <source>
        <dbReference type="EMBL" id="KAG6487926.1"/>
    </source>
</evidence>